<dbReference type="KEGG" id="tfr:BR63_05485"/>
<accession>A0A7G6E156</accession>
<dbReference type="EMBL" id="CP045798">
    <property type="protein sequence ID" value="QNB45810.1"/>
    <property type="molecule type" value="Genomic_DNA"/>
</dbReference>
<organism evidence="1 2">
    <name type="scientific">Thermanaerosceptrum fracticalcis</name>
    <dbReference type="NCBI Taxonomy" id="1712410"/>
    <lineage>
        <taxon>Bacteria</taxon>
        <taxon>Bacillati</taxon>
        <taxon>Bacillota</taxon>
        <taxon>Clostridia</taxon>
        <taxon>Eubacteriales</taxon>
        <taxon>Peptococcaceae</taxon>
        <taxon>Thermanaerosceptrum</taxon>
    </lineage>
</organism>
<dbReference type="RefSeq" id="WP_034424178.1">
    <property type="nucleotide sequence ID" value="NZ_CP045798.1"/>
</dbReference>
<protein>
    <submittedName>
        <fullName evidence="1">Uncharacterized protein</fullName>
    </submittedName>
</protein>
<dbReference type="Proteomes" id="UP000515847">
    <property type="component" value="Chromosome"/>
</dbReference>
<name>A0A7G6E156_THEFR</name>
<sequence>MIQIDDAGSGSLIGGTGIGVMRAETREYYFDIIPLPYYQPPLFPEKKYQECVIDIVREAFQRFSVSHDEPIEICRGYMFDSLRGWLSDQGYRWKSTIIEGTLQEKVEEAFNRYVISLGLPENFVKHARYAFGFHRLLKWVFADLENRAALCKTGWKSWQKWSRIERSIFLNEARKKEYCLKCGKPIEPNEPVVTMEYITNRFWSINIHTGCYTGE</sequence>
<proteinExistence type="predicted"/>
<keyword evidence="2" id="KW-1185">Reference proteome</keyword>
<reference evidence="1 2" key="1">
    <citation type="journal article" date="2019" name="Front. Microbiol.">
        <title>Thermoanaerosceptrum fracticalcis gen. nov. sp. nov., a Novel Fumarate-Fermenting Microorganism From a Deep Fractured Carbonate Aquifer of the US Great Basin.</title>
        <authorList>
            <person name="Hamilton-Brehm S.D."/>
            <person name="Stewart L.E."/>
            <person name="Zavarin M."/>
            <person name="Caldwell M."/>
            <person name="Lawson P.A."/>
            <person name="Onstott T.C."/>
            <person name="Grzymski J."/>
            <person name="Neveux I."/>
            <person name="Lollar B.S."/>
            <person name="Russell C.E."/>
            <person name="Moser D.P."/>
        </authorList>
    </citation>
    <scope>NUCLEOTIDE SEQUENCE [LARGE SCALE GENOMIC DNA]</scope>
    <source>
        <strain evidence="1 2">DRI-13</strain>
    </source>
</reference>
<dbReference type="OrthoDB" id="1785151at2"/>
<evidence type="ECO:0000313" key="2">
    <source>
        <dbReference type="Proteomes" id="UP000515847"/>
    </source>
</evidence>
<evidence type="ECO:0000313" key="1">
    <source>
        <dbReference type="EMBL" id="QNB45810.1"/>
    </source>
</evidence>
<dbReference type="AlphaFoldDB" id="A0A7G6E156"/>
<gene>
    <name evidence="1" type="ORF">BR63_05485</name>
</gene>